<accession>A0A376CMU9</accession>
<reference evidence="1 2" key="1">
    <citation type="submission" date="2018-06" db="EMBL/GenBank/DDBJ databases">
        <authorList>
            <consortium name="Pathogen Informatics"/>
            <person name="Doyle S."/>
        </authorList>
    </citation>
    <scope>NUCLEOTIDE SEQUENCE [LARGE SCALE GENOMIC DNA]</scope>
    <source>
        <strain evidence="1 2">NCTC11862</strain>
    </source>
</reference>
<dbReference type="Proteomes" id="UP000254467">
    <property type="component" value="Unassembled WGS sequence"/>
</dbReference>
<protein>
    <recommendedName>
        <fullName evidence="3">DUF4259 domain-containing protein</fullName>
    </recommendedName>
</protein>
<organism evidence="1 2">
    <name type="scientific">Corynebacterium pilosum</name>
    <dbReference type="NCBI Taxonomy" id="35756"/>
    <lineage>
        <taxon>Bacteria</taxon>
        <taxon>Bacillati</taxon>
        <taxon>Actinomycetota</taxon>
        <taxon>Actinomycetes</taxon>
        <taxon>Mycobacteriales</taxon>
        <taxon>Corynebacteriaceae</taxon>
        <taxon>Corynebacterium</taxon>
    </lineage>
</organism>
<dbReference type="Pfam" id="PF14078">
    <property type="entry name" value="DUF4259"/>
    <property type="match status" value="1"/>
</dbReference>
<dbReference type="OrthoDB" id="4427749at2"/>
<dbReference type="STRING" id="35756.GCA_001044155_02105"/>
<keyword evidence="2" id="KW-1185">Reference proteome</keyword>
<evidence type="ECO:0000313" key="2">
    <source>
        <dbReference type="Proteomes" id="UP000254467"/>
    </source>
</evidence>
<evidence type="ECO:0008006" key="3">
    <source>
        <dbReference type="Google" id="ProtNLM"/>
    </source>
</evidence>
<dbReference type="EMBL" id="UFXQ01000001">
    <property type="protein sequence ID" value="STC69846.1"/>
    <property type="molecule type" value="Genomic_DNA"/>
</dbReference>
<dbReference type="InterPro" id="IPR025355">
    <property type="entry name" value="DUF4259"/>
</dbReference>
<evidence type="ECO:0000313" key="1">
    <source>
        <dbReference type="EMBL" id="STC69846.1"/>
    </source>
</evidence>
<proteinExistence type="predicted"/>
<dbReference type="AlphaFoldDB" id="A0A376CMU9"/>
<dbReference type="RefSeq" id="WP_018581380.1">
    <property type="nucleotide sequence ID" value="NZ_UFXQ01000001.1"/>
</dbReference>
<sequence>MSTWDDEIFAEDINVDFLDELAELDDEEVVEAVSDACLLAANQDNVTEDELLNGQAAATIAAIWAGAPFSAGDVAEEYPFIRSLMGEGSEALSEAAVTVLENADTEHDIDQFIEALA</sequence>
<name>A0A376CMU9_9CORY</name>
<gene>
    <name evidence="1" type="ORF">NCTC11862_01646</name>
</gene>